<feature type="region of interest" description="Disordered" evidence="1">
    <location>
        <begin position="135"/>
        <end position="154"/>
    </location>
</feature>
<dbReference type="AlphaFoldDB" id="A0A1Y3B933"/>
<keyword evidence="3" id="KW-1185">Reference proteome</keyword>
<organism evidence="2 3">
    <name type="scientific">Euroglyphus maynei</name>
    <name type="common">Mayne's house dust mite</name>
    <dbReference type="NCBI Taxonomy" id="6958"/>
    <lineage>
        <taxon>Eukaryota</taxon>
        <taxon>Metazoa</taxon>
        <taxon>Ecdysozoa</taxon>
        <taxon>Arthropoda</taxon>
        <taxon>Chelicerata</taxon>
        <taxon>Arachnida</taxon>
        <taxon>Acari</taxon>
        <taxon>Acariformes</taxon>
        <taxon>Sarcoptiformes</taxon>
        <taxon>Astigmata</taxon>
        <taxon>Psoroptidia</taxon>
        <taxon>Analgoidea</taxon>
        <taxon>Pyroglyphidae</taxon>
        <taxon>Pyroglyphinae</taxon>
        <taxon>Euroglyphus</taxon>
    </lineage>
</organism>
<name>A0A1Y3B933_EURMA</name>
<protein>
    <submittedName>
        <fullName evidence="2">Uncharacterized protein</fullName>
    </submittedName>
</protein>
<accession>A0A1Y3B933</accession>
<proteinExistence type="predicted"/>
<dbReference type="EMBL" id="MUJZ01032846">
    <property type="protein sequence ID" value="OTF77380.1"/>
    <property type="molecule type" value="Genomic_DNA"/>
</dbReference>
<evidence type="ECO:0000256" key="1">
    <source>
        <dbReference type="SAM" id="MobiDB-lite"/>
    </source>
</evidence>
<sequence length="190" mass="20718">MLHRGQSVDDFRKIGAAGIGNMASPFGSREQLWIGHHQDQESTKTMDRIGSMNRSRMISKLRNIGPKQKMLKKQQSMFACFPEFTGKTPVTSSTQGSVQDSGLSQQVNGAIGKKLIPGSKTKIFPVVVGADRSTTATTTGLGSRTCSQDKTQDDDSMDSMLMMKTNIANDNSPNDIIINMVKDSSICRII</sequence>
<dbReference type="Proteomes" id="UP000194236">
    <property type="component" value="Unassembled WGS sequence"/>
</dbReference>
<comment type="caution">
    <text evidence="2">The sequence shown here is derived from an EMBL/GenBank/DDBJ whole genome shotgun (WGS) entry which is preliminary data.</text>
</comment>
<reference evidence="2 3" key="1">
    <citation type="submission" date="2017-03" db="EMBL/GenBank/DDBJ databases">
        <title>Genome Survey of Euroglyphus maynei.</title>
        <authorList>
            <person name="Arlian L.G."/>
            <person name="Morgan M.S."/>
            <person name="Rider S.D."/>
        </authorList>
    </citation>
    <scope>NUCLEOTIDE SEQUENCE [LARGE SCALE GENOMIC DNA]</scope>
    <source>
        <strain evidence="2">Arlian Lab</strain>
        <tissue evidence="2">Whole body</tissue>
    </source>
</reference>
<evidence type="ECO:0000313" key="2">
    <source>
        <dbReference type="EMBL" id="OTF77380.1"/>
    </source>
</evidence>
<gene>
    <name evidence="2" type="ORF">BLA29_007920</name>
</gene>
<feature type="compositionally biased region" description="Low complexity" evidence="1">
    <location>
        <begin position="135"/>
        <end position="145"/>
    </location>
</feature>
<evidence type="ECO:0000313" key="3">
    <source>
        <dbReference type="Proteomes" id="UP000194236"/>
    </source>
</evidence>